<accession>A0ABW1XIR0</accession>
<keyword evidence="4" id="KW-1185">Reference proteome</keyword>
<sequence>MKQLVTLLLLCMTLGWMTPGQAAMRVHHGDSESSPTSHAMPAMDMTSDQQHSKHDCCDPQPEPSQAMLTSAADCCDGDTHSCSGDCCDCSTVAHATLSNSLLWHDDFSGQPYLKAGSDLLPANQHDLLRPPSLA</sequence>
<feature type="chain" id="PRO_5047068697" evidence="2">
    <location>
        <begin position="23"/>
        <end position="134"/>
    </location>
</feature>
<evidence type="ECO:0000256" key="1">
    <source>
        <dbReference type="SAM" id="MobiDB-lite"/>
    </source>
</evidence>
<protein>
    <submittedName>
        <fullName evidence="3">Uncharacterized protein</fullName>
    </submittedName>
</protein>
<feature type="region of interest" description="Disordered" evidence="1">
    <location>
        <begin position="25"/>
        <end position="64"/>
    </location>
</feature>
<organism evidence="3 4">
    <name type="scientific">Pseudobowmanella zhangzhouensis</name>
    <dbReference type="NCBI Taxonomy" id="1537679"/>
    <lineage>
        <taxon>Bacteria</taxon>
        <taxon>Pseudomonadati</taxon>
        <taxon>Pseudomonadota</taxon>
        <taxon>Gammaproteobacteria</taxon>
        <taxon>Alteromonadales</taxon>
        <taxon>Alteromonadaceae</taxon>
    </lineage>
</organism>
<name>A0ABW1XIR0_9ALTE</name>
<dbReference type="EMBL" id="JBHSUS010000001">
    <property type="protein sequence ID" value="MFC6439105.1"/>
    <property type="molecule type" value="Genomic_DNA"/>
</dbReference>
<evidence type="ECO:0000313" key="3">
    <source>
        <dbReference type="EMBL" id="MFC6439105.1"/>
    </source>
</evidence>
<dbReference type="RefSeq" id="WP_131259205.1">
    <property type="nucleotide sequence ID" value="NZ_JBHSUS010000001.1"/>
</dbReference>
<gene>
    <name evidence="3" type="ORF">ACFP85_02915</name>
</gene>
<evidence type="ECO:0000256" key="2">
    <source>
        <dbReference type="SAM" id="SignalP"/>
    </source>
</evidence>
<comment type="caution">
    <text evidence="3">The sequence shown here is derived from an EMBL/GenBank/DDBJ whole genome shotgun (WGS) entry which is preliminary data.</text>
</comment>
<dbReference type="Proteomes" id="UP001596364">
    <property type="component" value="Unassembled WGS sequence"/>
</dbReference>
<reference evidence="4" key="1">
    <citation type="journal article" date="2019" name="Int. J. Syst. Evol. Microbiol.">
        <title>The Global Catalogue of Microorganisms (GCM) 10K type strain sequencing project: providing services to taxonomists for standard genome sequencing and annotation.</title>
        <authorList>
            <consortium name="The Broad Institute Genomics Platform"/>
            <consortium name="The Broad Institute Genome Sequencing Center for Infectious Disease"/>
            <person name="Wu L."/>
            <person name="Ma J."/>
        </authorList>
    </citation>
    <scope>NUCLEOTIDE SEQUENCE [LARGE SCALE GENOMIC DNA]</scope>
    <source>
        <strain evidence="4">CGMCC 1.16031</strain>
    </source>
</reference>
<evidence type="ECO:0000313" key="4">
    <source>
        <dbReference type="Proteomes" id="UP001596364"/>
    </source>
</evidence>
<feature type="signal peptide" evidence="2">
    <location>
        <begin position="1"/>
        <end position="22"/>
    </location>
</feature>
<proteinExistence type="predicted"/>
<keyword evidence="2" id="KW-0732">Signal</keyword>